<dbReference type="OrthoDB" id="2758765at2759"/>
<reference evidence="2" key="1">
    <citation type="journal article" date="2018" name="Genome Biol. Evol.">
        <title>Genomics and development of Lentinus tigrinus, a white-rot wood-decaying mushroom with dimorphic fruiting bodies.</title>
        <authorList>
            <person name="Wu B."/>
            <person name="Xu Z."/>
            <person name="Knudson A."/>
            <person name="Carlson A."/>
            <person name="Chen N."/>
            <person name="Kovaka S."/>
            <person name="LaButti K."/>
            <person name="Lipzen A."/>
            <person name="Pennachio C."/>
            <person name="Riley R."/>
            <person name="Schakwitz W."/>
            <person name="Umezawa K."/>
            <person name="Ohm R.A."/>
            <person name="Grigoriev I.V."/>
            <person name="Nagy L.G."/>
            <person name="Gibbons J."/>
            <person name="Hibbett D."/>
        </authorList>
    </citation>
    <scope>NUCLEOTIDE SEQUENCE [LARGE SCALE GENOMIC DNA]</scope>
    <source>
        <strain evidence="2">ALCF2SS1-6</strain>
    </source>
</reference>
<name>A0A5C2RME7_9APHY</name>
<keyword evidence="3" id="KW-1185">Reference proteome</keyword>
<proteinExistence type="predicted"/>
<feature type="compositionally biased region" description="Low complexity" evidence="1">
    <location>
        <begin position="208"/>
        <end position="223"/>
    </location>
</feature>
<dbReference type="EMBL" id="ML122339">
    <property type="protein sequence ID" value="RPD52808.1"/>
    <property type="molecule type" value="Genomic_DNA"/>
</dbReference>
<protein>
    <submittedName>
        <fullName evidence="2">Uncharacterized protein</fullName>
    </submittedName>
</protein>
<feature type="compositionally biased region" description="Polar residues" evidence="1">
    <location>
        <begin position="176"/>
        <end position="207"/>
    </location>
</feature>
<dbReference type="Proteomes" id="UP000313359">
    <property type="component" value="Unassembled WGS sequence"/>
</dbReference>
<sequence>MHRRYGTNPAARDHATSSVSPQDSSSCHPPASSADPRAHLPRHLAHPAATTLTSGSGSSSSVSKLPLFSSGDGTPTSDSRIRTTNTPLTPPSLVESPQFVSPGEDEKHIPLSAATGLHPPSPTTSPPSQADSPPHLASHAGESSASLSSADEQLPTRASIRAWAKATPAGPPRNTPSPTSSAVLPQSSSDDNLDRQSITRSAGHQTVSSISASRSGSGSGTSSSDEDDSVGSGNLPFPEESSGNVADIESSGSGGEDASPQGTSDPSPSVSPLSRELLAPAPLHPPHGHGHAESSASESSSPAIMPTSAQVQEQQDRIDRRGDHHPPQHPGHSGRRRHRDRDRDRDRDHRERRSRPSNPTPPQPQPHPRRVQYPSSHTQSQGRVFPPLRIIPDIRLPPPPPPMRPLRPLQVSSGGVDVLEEMSRMLHYSRRPLIRTGVDSRTGPRRENDVLDDIAFMIQMSNGR</sequence>
<evidence type="ECO:0000313" key="3">
    <source>
        <dbReference type="Proteomes" id="UP000313359"/>
    </source>
</evidence>
<accession>A0A5C2RME7</accession>
<feature type="compositionally biased region" description="Low complexity" evidence="1">
    <location>
        <begin position="126"/>
        <end position="150"/>
    </location>
</feature>
<evidence type="ECO:0000256" key="1">
    <source>
        <dbReference type="SAM" id="MobiDB-lite"/>
    </source>
</evidence>
<feature type="compositionally biased region" description="Low complexity" evidence="1">
    <location>
        <begin position="293"/>
        <end position="303"/>
    </location>
</feature>
<feature type="compositionally biased region" description="Polar residues" evidence="1">
    <location>
        <begin position="72"/>
        <end position="87"/>
    </location>
</feature>
<organism evidence="2 3">
    <name type="scientific">Lentinus tigrinus ALCF2SS1-6</name>
    <dbReference type="NCBI Taxonomy" id="1328759"/>
    <lineage>
        <taxon>Eukaryota</taxon>
        <taxon>Fungi</taxon>
        <taxon>Dikarya</taxon>
        <taxon>Basidiomycota</taxon>
        <taxon>Agaricomycotina</taxon>
        <taxon>Agaricomycetes</taxon>
        <taxon>Polyporales</taxon>
        <taxon>Polyporaceae</taxon>
        <taxon>Lentinus</taxon>
    </lineage>
</organism>
<feature type="compositionally biased region" description="Polar residues" evidence="1">
    <location>
        <begin position="260"/>
        <end position="272"/>
    </location>
</feature>
<evidence type="ECO:0000313" key="2">
    <source>
        <dbReference type="EMBL" id="RPD52808.1"/>
    </source>
</evidence>
<feature type="compositionally biased region" description="Polar residues" evidence="1">
    <location>
        <begin position="16"/>
        <end position="27"/>
    </location>
</feature>
<dbReference type="AlphaFoldDB" id="A0A5C2RME7"/>
<feature type="region of interest" description="Disordered" evidence="1">
    <location>
        <begin position="1"/>
        <end position="398"/>
    </location>
</feature>
<gene>
    <name evidence="2" type="ORF">L227DRAFT_581910</name>
</gene>
<feature type="compositionally biased region" description="Low complexity" evidence="1">
    <location>
        <begin position="46"/>
        <end position="71"/>
    </location>
</feature>
<feature type="compositionally biased region" description="Basic and acidic residues" evidence="1">
    <location>
        <begin position="314"/>
        <end position="326"/>
    </location>
</feature>
<feature type="compositionally biased region" description="Basic and acidic residues" evidence="1">
    <location>
        <begin position="341"/>
        <end position="351"/>
    </location>
</feature>